<gene>
    <name evidence="5" type="ORF">ABID16_002688</name>
</gene>
<dbReference type="SUPFAM" id="SSF47413">
    <property type="entry name" value="lambda repressor-like DNA-binding domains"/>
    <property type="match status" value="1"/>
</dbReference>
<dbReference type="RefSeq" id="WP_354556848.1">
    <property type="nucleotide sequence ID" value="NZ_JBEPMB010000003.1"/>
</dbReference>
<keyword evidence="6" id="KW-1185">Reference proteome</keyword>
<proteinExistence type="predicted"/>
<keyword evidence="1" id="KW-0805">Transcription regulation</keyword>
<dbReference type="InterPro" id="IPR010982">
    <property type="entry name" value="Lambda_DNA-bd_dom_sf"/>
</dbReference>
<evidence type="ECO:0000256" key="2">
    <source>
        <dbReference type="ARBA" id="ARBA00023125"/>
    </source>
</evidence>
<name>A0ABV2J244_9HYPH</name>
<dbReference type="Pfam" id="PF13377">
    <property type="entry name" value="Peripla_BP_3"/>
    <property type="match status" value="1"/>
</dbReference>
<dbReference type="PANTHER" id="PTHR30146:SF109">
    <property type="entry name" value="HTH-TYPE TRANSCRIPTIONAL REGULATOR GALS"/>
    <property type="match status" value="1"/>
</dbReference>
<evidence type="ECO:0000313" key="6">
    <source>
        <dbReference type="Proteomes" id="UP001549047"/>
    </source>
</evidence>
<dbReference type="PROSITE" id="PS50932">
    <property type="entry name" value="HTH_LACI_2"/>
    <property type="match status" value="1"/>
</dbReference>
<evidence type="ECO:0000259" key="4">
    <source>
        <dbReference type="PROSITE" id="PS50932"/>
    </source>
</evidence>
<dbReference type="Pfam" id="PF00356">
    <property type="entry name" value="LacI"/>
    <property type="match status" value="1"/>
</dbReference>
<dbReference type="GO" id="GO:0003677">
    <property type="term" value="F:DNA binding"/>
    <property type="evidence" value="ECO:0007669"/>
    <property type="project" value="UniProtKB-KW"/>
</dbReference>
<organism evidence="5 6">
    <name type="scientific">Rhizobium aquaticum</name>
    <dbReference type="NCBI Taxonomy" id="1549636"/>
    <lineage>
        <taxon>Bacteria</taxon>
        <taxon>Pseudomonadati</taxon>
        <taxon>Pseudomonadota</taxon>
        <taxon>Alphaproteobacteria</taxon>
        <taxon>Hyphomicrobiales</taxon>
        <taxon>Rhizobiaceae</taxon>
        <taxon>Rhizobium/Agrobacterium group</taxon>
        <taxon>Rhizobium</taxon>
    </lineage>
</organism>
<dbReference type="InterPro" id="IPR046335">
    <property type="entry name" value="LacI/GalR-like_sensor"/>
</dbReference>
<evidence type="ECO:0000313" key="5">
    <source>
        <dbReference type="EMBL" id="MET3614351.1"/>
    </source>
</evidence>
<feature type="domain" description="HTH lacI-type" evidence="4">
    <location>
        <begin position="1"/>
        <end position="55"/>
    </location>
</feature>
<dbReference type="InterPro" id="IPR000843">
    <property type="entry name" value="HTH_LacI"/>
</dbReference>
<dbReference type="InterPro" id="IPR028082">
    <property type="entry name" value="Peripla_BP_I"/>
</dbReference>
<dbReference type="EMBL" id="JBEPMB010000003">
    <property type="protein sequence ID" value="MET3614351.1"/>
    <property type="molecule type" value="Genomic_DNA"/>
</dbReference>
<dbReference type="Proteomes" id="UP001549047">
    <property type="component" value="Unassembled WGS sequence"/>
</dbReference>
<keyword evidence="3" id="KW-0804">Transcription</keyword>
<accession>A0ABV2J244</accession>
<evidence type="ECO:0000256" key="1">
    <source>
        <dbReference type="ARBA" id="ARBA00023015"/>
    </source>
</evidence>
<dbReference type="Gene3D" id="3.40.50.2300">
    <property type="match status" value="2"/>
</dbReference>
<dbReference type="SMART" id="SM00354">
    <property type="entry name" value="HTH_LACI"/>
    <property type="match status" value="1"/>
</dbReference>
<dbReference type="Gene3D" id="1.10.260.40">
    <property type="entry name" value="lambda repressor-like DNA-binding domains"/>
    <property type="match status" value="1"/>
</dbReference>
<dbReference type="CDD" id="cd01392">
    <property type="entry name" value="HTH_LacI"/>
    <property type="match status" value="1"/>
</dbReference>
<protein>
    <submittedName>
        <fullName evidence="5">DNA-binding LacI/PurR family transcriptional regulator</fullName>
    </submittedName>
</protein>
<evidence type="ECO:0000256" key="3">
    <source>
        <dbReference type="ARBA" id="ARBA00023163"/>
    </source>
</evidence>
<comment type="caution">
    <text evidence="5">The sequence shown here is derived from an EMBL/GenBank/DDBJ whole genome shotgun (WGS) entry which is preliminary data.</text>
</comment>
<keyword evidence="2 5" id="KW-0238">DNA-binding</keyword>
<reference evidence="5 6" key="1">
    <citation type="submission" date="2024-06" db="EMBL/GenBank/DDBJ databases">
        <title>Genomic Encyclopedia of Type Strains, Phase IV (KMG-IV): sequencing the most valuable type-strain genomes for metagenomic binning, comparative biology and taxonomic classification.</title>
        <authorList>
            <person name="Goeker M."/>
        </authorList>
    </citation>
    <scope>NUCLEOTIDE SEQUENCE [LARGE SCALE GENOMIC DNA]</scope>
    <source>
        <strain evidence="5 6">DSM 29780</strain>
    </source>
</reference>
<dbReference type="PANTHER" id="PTHR30146">
    <property type="entry name" value="LACI-RELATED TRANSCRIPTIONAL REPRESSOR"/>
    <property type="match status" value="1"/>
</dbReference>
<sequence length="343" mass="37276">MNIRRLADHLNISIGTVSRALNNRPGVHPETLEKVLKAATELGYVANQSGRSLRRGATNTIGFVIETGHPAHQAGDQFFYVVLDAMNLYLAEQRYDLVILPCHSADDPVEFLSRVIARGIVDALVMTATRRVDHRIAQLAKSKLPFMTLGRSETPGNYSWIDLDFEGVARRSVQEAVKLGHRRIAVGLPDNDVALGYHYKAGYLKGLAEAGIPVDESLLIRVPTSELGGFSLGKQVAGMAGQPTALLLCSEVTAAGVYAAFAEMGIEAGRDISVVAFRENPLMRFLNPAPACFRLDLDALGTRLGETVLDLLSPDEEIGRRRGEIVPLTFVQGKSLQPPRNPA</sequence>
<dbReference type="SUPFAM" id="SSF53822">
    <property type="entry name" value="Periplasmic binding protein-like I"/>
    <property type="match status" value="1"/>
</dbReference>